<organism evidence="1">
    <name type="scientific">uncultured Sulfurovum sp</name>
    <dbReference type="NCBI Taxonomy" id="269237"/>
    <lineage>
        <taxon>Bacteria</taxon>
        <taxon>Pseudomonadati</taxon>
        <taxon>Campylobacterota</taxon>
        <taxon>Epsilonproteobacteria</taxon>
        <taxon>Campylobacterales</taxon>
        <taxon>Sulfurovaceae</taxon>
        <taxon>Sulfurovum</taxon>
        <taxon>environmental samples</taxon>
    </lineage>
</organism>
<name>A0A6S6SYL9_9BACT</name>
<gene>
    <name evidence="1" type="ORF">HELGO_WM38555</name>
</gene>
<proteinExistence type="predicted"/>
<sequence>MSDEELNAGEGKRVFEEMLKSGKYEFEIDEDGKTGRVRLKEDL</sequence>
<accession>A0A6S6SYL9</accession>
<dbReference type="EMBL" id="CACVAR010000171">
    <property type="protein sequence ID" value="CAA6808268.1"/>
    <property type="molecule type" value="Genomic_DNA"/>
</dbReference>
<dbReference type="AlphaFoldDB" id="A0A6S6SYL9"/>
<evidence type="ECO:0000313" key="1">
    <source>
        <dbReference type="EMBL" id="CAA6808268.1"/>
    </source>
</evidence>
<protein>
    <submittedName>
        <fullName evidence="1">Uncharacterized protein</fullName>
    </submittedName>
</protein>
<reference evidence="1" key="1">
    <citation type="submission" date="2020-01" db="EMBL/GenBank/DDBJ databases">
        <authorList>
            <person name="Meier V. D."/>
            <person name="Meier V D."/>
        </authorList>
    </citation>
    <scope>NUCLEOTIDE SEQUENCE</scope>
    <source>
        <strain evidence="1">HLG_WM_MAG_03</strain>
    </source>
</reference>